<evidence type="ECO:0000313" key="2">
    <source>
        <dbReference type="Proteomes" id="UP000327013"/>
    </source>
</evidence>
<evidence type="ECO:0000313" key="1">
    <source>
        <dbReference type="EMBL" id="KAB8339284.1"/>
    </source>
</evidence>
<keyword evidence="2" id="KW-1185">Reference proteome</keyword>
<sequence>MALLPIGVQQAHLEHLAAASNVMRVRLSDGSNADCARMLERWRCVSGAWPWEHRKFLPPFPTPPSAGCHDVPIAKGPAD</sequence>
<reference evidence="1 2" key="1">
    <citation type="submission" date="2019-06" db="EMBL/GenBank/DDBJ databases">
        <title>A chromosomal-level reference genome of Carpinus fangiana (Coryloideae, Betulaceae).</title>
        <authorList>
            <person name="Yang X."/>
            <person name="Wang Z."/>
            <person name="Zhang L."/>
            <person name="Hao G."/>
            <person name="Liu J."/>
            <person name="Yang Y."/>
        </authorList>
    </citation>
    <scope>NUCLEOTIDE SEQUENCE [LARGE SCALE GENOMIC DNA]</scope>
    <source>
        <strain evidence="1">Cfa_2016G</strain>
        <tissue evidence="1">Leaf</tissue>
    </source>
</reference>
<comment type="caution">
    <text evidence="1">The sequence shown here is derived from an EMBL/GenBank/DDBJ whole genome shotgun (WGS) entry which is preliminary data.</text>
</comment>
<dbReference type="AlphaFoldDB" id="A0A5N6KS82"/>
<organism evidence="1 2">
    <name type="scientific">Carpinus fangiana</name>
    <dbReference type="NCBI Taxonomy" id="176857"/>
    <lineage>
        <taxon>Eukaryota</taxon>
        <taxon>Viridiplantae</taxon>
        <taxon>Streptophyta</taxon>
        <taxon>Embryophyta</taxon>
        <taxon>Tracheophyta</taxon>
        <taxon>Spermatophyta</taxon>
        <taxon>Magnoliopsida</taxon>
        <taxon>eudicotyledons</taxon>
        <taxon>Gunneridae</taxon>
        <taxon>Pentapetalae</taxon>
        <taxon>rosids</taxon>
        <taxon>fabids</taxon>
        <taxon>Fagales</taxon>
        <taxon>Betulaceae</taxon>
        <taxon>Carpinus</taxon>
    </lineage>
</organism>
<dbReference type="EMBL" id="VIBQ01000010">
    <property type="protein sequence ID" value="KAB8339284.1"/>
    <property type="molecule type" value="Genomic_DNA"/>
</dbReference>
<proteinExistence type="predicted"/>
<protein>
    <submittedName>
        <fullName evidence="1">Uncharacterized protein</fullName>
    </submittedName>
</protein>
<accession>A0A5N6KS82</accession>
<name>A0A5N6KS82_9ROSI</name>
<gene>
    <name evidence="1" type="ORF">FH972_022217</name>
</gene>
<dbReference type="Proteomes" id="UP000327013">
    <property type="component" value="Unassembled WGS sequence"/>
</dbReference>